<dbReference type="InterPro" id="IPR012338">
    <property type="entry name" value="Beta-lactam/transpept-like"/>
</dbReference>
<dbReference type="PANTHER" id="PTHR46825">
    <property type="entry name" value="D-ALANYL-D-ALANINE-CARBOXYPEPTIDASE/ENDOPEPTIDASE AMPH"/>
    <property type="match status" value="1"/>
</dbReference>
<dbReference type="Pfam" id="PF00144">
    <property type="entry name" value="Beta-lactamase"/>
    <property type="match status" value="1"/>
</dbReference>
<evidence type="ECO:0000313" key="3">
    <source>
        <dbReference type="EMBL" id="GAA3678568.1"/>
    </source>
</evidence>
<dbReference type="InterPro" id="IPR050491">
    <property type="entry name" value="AmpC-like"/>
</dbReference>
<gene>
    <name evidence="3" type="ORF">GCM10022224_048390</name>
</gene>
<dbReference type="PANTHER" id="PTHR46825:SF7">
    <property type="entry name" value="D-ALANYL-D-ALANINE CARBOXYPEPTIDASE"/>
    <property type="match status" value="1"/>
</dbReference>
<feature type="domain" description="Beta-lactamase-related" evidence="2">
    <location>
        <begin position="34"/>
        <end position="372"/>
    </location>
</feature>
<dbReference type="Gene3D" id="3.40.710.10">
    <property type="entry name" value="DD-peptidase/beta-lactamase superfamily"/>
    <property type="match status" value="1"/>
</dbReference>
<reference evidence="4" key="1">
    <citation type="journal article" date="2019" name="Int. J. Syst. Evol. Microbiol.">
        <title>The Global Catalogue of Microorganisms (GCM) 10K type strain sequencing project: providing services to taxonomists for standard genome sequencing and annotation.</title>
        <authorList>
            <consortium name="The Broad Institute Genomics Platform"/>
            <consortium name="The Broad Institute Genome Sequencing Center for Infectious Disease"/>
            <person name="Wu L."/>
            <person name="Ma J."/>
        </authorList>
    </citation>
    <scope>NUCLEOTIDE SEQUENCE [LARGE SCALE GENOMIC DNA]</scope>
    <source>
        <strain evidence="4">JCM 16904</strain>
    </source>
</reference>
<name>A0ABP7C3J4_9ACTN</name>
<organism evidence="3 4">
    <name type="scientific">Nonomuraea antimicrobica</name>
    <dbReference type="NCBI Taxonomy" id="561173"/>
    <lineage>
        <taxon>Bacteria</taxon>
        <taxon>Bacillati</taxon>
        <taxon>Actinomycetota</taxon>
        <taxon>Actinomycetes</taxon>
        <taxon>Streptosporangiales</taxon>
        <taxon>Streptosporangiaceae</taxon>
        <taxon>Nonomuraea</taxon>
    </lineage>
</organism>
<dbReference type="GO" id="GO:0016787">
    <property type="term" value="F:hydrolase activity"/>
    <property type="evidence" value="ECO:0007669"/>
    <property type="project" value="UniProtKB-KW"/>
</dbReference>
<proteinExistence type="predicted"/>
<feature type="chain" id="PRO_5045750478" evidence="1">
    <location>
        <begin position="21"/>
        <end position="381"/>
    </location>
</feature>
<dbReference type="EMBL" id="BAAAZP010000090">
    <property type="protein sequence ID" value="GAA3678568.1"/>
    <property type="molecule type" value="Genomic_DNA"/>
</dbReference>
<dbReference type="Proteomes" id="UP001500902">
    <property type="component" value="Unassembled WGS sequence"/>
</dbReference>
<keyword evidence="4" id="KW-1185">Reference proteome</keyword>
<evidence type="ECO:0000313" key="4">
    <source>
        <dbReference type="Proteomes" id="UP001500902"/>
    </source>
</evidence>
<dbReference type="RefSeq" id="WP_344882221.1">
    <property type="nucleotide sequence ID" value="NZ_BAAAZP010000090.1"/>
</dbReference>
<accession>A0ABP7C3J4</accession>
<dbReference type="InterPro" id="IPR001466">
    <property type="entry name" value="Beta-lactam-related"/>
</dbReference>
<sequence length="381" mass="40945">MNKTLRTALCLLLAGTLVPAAATSAAATERPELQQVLDRAVAGGGVPGILAEVRDGRTRWFGTAGVADTGTGRERTSRDRFRIGSLSKAFTSTVVLQLDAEGRLDLDDTVESRLPGMVRGGDRITVRQLLNQTSGIFNYSLDEKLVSTYVGPGFLEHRFDRVRREDLVEIAMAHPPVFEPGEGWGYSNTNFVLAGMIIEKVTGHTYAQEVARRIARPLGLTGTYVPGDDETRLRGPHSRHYSKLMLPDPDAEVHDVTEMNVSGAWAAGGVVSTAGDLHRFMGALLGGRLLPPAQQRELLTGVSTEGGGWLPDTTYGLGIFWQKLACGVTVWGGGGAINGSWTYAMGSRDGRHLLVSNVNGDWDNPLATFNAALAAEFCPAR</sequence>
<feature type="signal peptide" evidence="1">
    <location>
        <begin position="1"/>
        <end position="20"/>
    </location>
</feature>
<evidence type="ECO:0000259" key="2">
    <source>
        <dbReference type="Pfam" id="PF00144"/>
    </source>
</evidence>
<keyword evidence="3" id="KW-0378">Hydrolase</keyword>
<protein>
    <submittedName>
        <fullName evidence="3">Serine hydrolase domain-containing protein</fullName>
    </submittedName>
</protein>
<keyword evidence="1" id="KW-0732">Signal</keyword>
<evidence type="ECO:0000256" key="1">
    <source>
        <dbReference type="SAM" id="SignalP"/>
    </source>
</evidence>
<dbReference type="SUPFAM" id="SSF56601">
    <property type="entry name" value="beta-lactamase/transpeptidase-like"/>
    <property type="match status" value="1"/>
</dbReference>
<comment type="caution">
    <text evidence="3">The sequence shown here is derived from an EMBL/GenBank/DDBJ whole genome shotgun (WGS) entry which is preliminary data.</text>
</comment>